<dbReference type="GO" id="GO:0000287">
    <property type="term" value="F:magnesium ion binding"/>
    <property type="evidence" value="ECO:0007669"/>
    <property type="project" value="InterPro"/>
</dbReference>
<keyword evidence="5" id="KW-1185">Reference proteome</keyword>
<organism evidence="4 5">
    <name type="scientific">Ligilactobacillus apodemi DSM 16634 = JCM 16172</name>
    <dbReference type="NCBI Taxonomy" id="1423724"/>
    <lineage>
        <taxon>Bacteria</taxon>
        <taxon>Bacillati</taxon>
        <taxon>Bacillota</taxon>
        <taxon>Bacilli</taxon>
        <taxon>Lactobacillales</taxon>
        <taxon>Lactobacillaceae</taxon>
        <taxon>Ligilactobacillus</taxon>
    </lineage>
</organism>
<accession>A0A0R1TYS4</accession>
<dbReference type="RefSeq" id="WP_025087667.1">
    <property type="nucleotide sequence ID" value="NZ_AZFT01000053.1"/>
</dbReference>
<dbReference type="Proteomes" id="UP000051324">
    <property type="component" value="Unassembled WGS sequence"/>
</dbReference>
<dbReference type="Pfam" id="PF01648">
    <property type="entry name" value="ACPS"/>
    <property type="match status" value="1"/>
</dbReference>
<dbReference type="PANTHER" id="PTHR12215">
    <property type="entry name" value="PHOSPHOPANTETHEINE TRANSFERASE"/>
    <property type="match status" value="1"/>
</dbReference>
<keyword evidence="2" id="KW-0808">Transferase</keyword>
<comment type="caution">
    <text evidence="4">The sequence shown here is derived from an EMBL/GenBank/DDBJ whole genome shotgun (WGS) entry which is preliminary data.</text>
</comment>
<protein>
    <recommendedName>
        <fullName evidence="3">4'-phosphopantetheinyl transferase domain-containing protein</fullName>
    </recommendedName>
</protein>
<reference evidence="4 5" key="1">
    <citation type="journal article" date="2015" name="Genome Announc.">
        <title>Expanding the biotechnology potential of lactobacilli through comparative genomics of 213 strains and associated genera.</title>
        <authorList>
            <person name="Sun Z."/>
            <person name="Harris H.M."/>
            <person name="McCann A."/>
            <person name="Guo C."/>
            <person name="Argimon S."/>
            <person name="Zhang W."/>
            <person name="Yang X."/>
            <person name="Jeffery I.B."/>
            <person name="Cooney J.C."/>
            <person name="Kagawa T.F."/>
            <person name="Liu W."/>
            <person name="Song Y."/>
            <person name="Salvetti E."/>
            <person name="Wrobel A."/>
            <person name="Rasinkangas P."/>
            <person name="Parkhill J."/>
            <person name="Rea M.C."/>
            <person name="O'Sullivan O."/>
            <person name="Ritari J."/>
            <person name="Douillard F.P."/>
            <person name="Paul Ross R."/>
            <person name="Yang R."/>
            <person name="Briner A.E."/>
            <person name="Felis G.E."/>
            <person name="de Vos W.M."/>
            <person name="Barrangou R."/>
            <person name="Klaenhammer T.R."/>
            <person name="Caufield P.W."/>
            <person name="Cui Y."/>
            <person name="Zhang H."/>
            <person name="O'Toole P.W."/>
        </authorList>
    </citation>
    <scope>NUCLEOTIDE SEQUENCE [LARGE SCALE GENOMIC DNA]</scope>
    <source>
        <strain evidence="4 5">DSM 16634</strain>
    </source>
</reference>
<dbReference type="STRING" id="1423724.FC32_GL001230"/>
<gene>
    <name evidence="4" type="ORF">FC32_GL001230</name>
</gene>
<dbReference type="InterPro" id="IPR037143">
    <property type="entry name" value="4-PPantetheinyl_Trfase_dom_sf"/>
</dbReference>
<evidence type="ECO:0000259" key="3">
    <source>
        <dbReference type="Pfam" id="PF01648"/>
    </source>
</evidence>
<dbReference type="GO" id="GO:0008897">
    <property type="term" value="F:holo-[acyl-carrier-protein] synthase activity"/>
    <property type="evidence" value="ECO:0007669"/>
    <property type="project" value="InterPro"/>
</dbReference>
<dbReference type="PANTHER" id="PTHR12215:SF10">
    <property type="entry name" value="L-AMINOADIPATE-SEMIALDEHYDE DEHYDROGENASE-PHOSPHOPANTETHEINYL TRANSFERASE"/>
    <property type="match status" value="1"/>
</dbReference>
<dbReference type="EMBL" id="AZFT01000053">
    <property type="protein sequence ID" value="KRL83960.1"/>
    <property type="molecule type" value="Genomic_DNA"/>
</dbReference>
<evidence type="ECO:0000313" key="5">
    <source>
        <dbReference type="Proteomes" id="UP000051324"/>
    </source>
</evidence>
<dbReference type="GO" id="GO:0005829">
    <property type="term" value="C:cytosol"/>
    <property type="evidence" value="ECO:0007669"/>
    <property type="project" value="TreeGrafter"/>
</dbReference>
<dbReference type="AlphaFoldDB" id="A0A0R1TYS4"/>
<dbReference type="eggNOG" id="COG2091">
    <property type="taxonomic scope" value="Bacteria"/>
</dbReference>
<sequence>MKKVTDFSERQLTQMVTLLSTKEKQKFLRQRSLKRRKMLVLARFLLKKLVAKTFTTKIKLAQLEILNAHGSTGKPAVYYQGHKLKLELSISYAYPLVAVAVSNHKLGIDLETPFADRVQISALLNYCFTKRELTHLHRQPMTKTYFWEKYWCLKECVGKLLGSGLSYDPKTIEVFIEGNTFFVVVKQNEAISRYLKVYVEQCATYCFWIVEAC</sequence>
<proteinExistence type="inferred from homology"/>
<dbReference type="InterPro" id="IPR008278">
    <property type="entry name" value="4-PPantetheinyl_Trfase_dom"/>
</dbReference>
<name>A0A0R1TYS4_9LACO</name>
<dbReference type="PATRIC" id="fig|1423724.4.peg.1286"/>
<evidence type="ECO:0000256" key="1">
    <source>
        <dbReference type="ARBA" id="ARBA00010990"/>
    </source>
</evidence>
<dbReference type="SUPFAM" id="SSF56214">
    <property type="entry name" value="4'-phosphopantetheinyl transferase"/>
    <property type="match status" value="2"/>
</dbReference>
<dbReference type="InterPro" id="IPR050559">
    <property type="entry name" value="P-Pant_transferase_sf"/>
</dbReference>
<feature type="domain" description="4'-phosphopantetheinyl transferase" evidence="3">
    <location>
        <begin position="106"/>
        <end position="189"/>
    </location>
</feature>
<evidence type="ECO:0000256" key="2">
    <source>
        <dbReference type="ARBA" id="ARBA00022679"/>
    </source>
</evidence>
<evidence type="ECO:0000313" key="4">
    <source>
        <dbReference type="EMBL" id="KRL83960.1"/>
    </source>
</evidence>
<dbReference type="GO" id="GO:0019878">
    <property type="term" value="P:lysine biosynthetic process via aminoadipic acid"/>
    <property type="evidence" value="ECO:0007669"/>
    <property type="project" value="TreeGrafter"/>
</dbReference>
<dbReference type="Gene3D" id="3.90.470.20">
    <property type="entry name" value="4'-phosphopantetheinyl transferase domain"/>
    <property type="match status" value="2"/>
</dbReference>
<comment type="similarity">
    <text evidence="1">Belongs to the P-Pant transferase superfamily. Gsp/Sfp/HetI/AcpT family.</text>
</comment>